<protein>
    <submittedName>
        <fullName evidence="1">Uncharacterized protein</fullName>
    </submittedName>
</protein>
<proteinExistence type="predicted"/>
<organism evidence="1 2">
    <name type="scientific">Penicillium angulare</name>
    <dbReference type="NCBI Taxonomy" id="116970"/>
    <lineage>
        <taxon>Eukaryota</taxon>
        <taxon>Fungi</taxon>
        <taxon>Dikarya</taxon>
        <taxon>Ascomycota</taxon>
        <taxon>Pezizomycotina</taxon>
        <taxon>Eurotiomycetes</taxon>
        <taxon>Eurotiomycetidae</taxon>
        <taxon>Eurotiales</taxon>
        <taxon>Aspergillaceae</taxon>
        <taxon>Penicillium</taxon>
    </lineage>
</organism>
<reference evidence="1" key="1">
    <citation type="submission" date="2022-11" db="EMBL/GenBank/DDBJ databases">
        <authorList>
            <person name="Petersen C."/>
        </authorList>
    </citation>
    <scope>NUCLEOTIDE SEQUENCE</scope>
    <source>
        <strain evidence="1">IBT 30069</strain>
    </source>
</reference>
<evidence type="ECO:0000313" key="2">
    <source>
        <dbReference type="Proteomes" id="UP001149165"/>
    </source>
</evidence>
<evidence type="ECO:0000313" key="1">
    <source>
        <dbReference type="EMBL" id="KAJ5115903.1"/>
    </source>
</evidence>
<dbReference type="Proteomes" id="UP001149165">
    <property type="component" value="Unassembled WGS sequence"/>
</dbReference>
<comment type="caution">
    <text evidence="1">The sequence shown here is derived from an EMBL/GenBank/DDBJ whole genome shotgun (WGS) entry which is preliminary data.</text>
</comment>
<gene>
    <name evidence="1" type="ORF">N7456_000251</name>
</gene>
<dbReference type="OrthoDB" id="4360026at2759"/>
<dbReference type="EMBL" id="JAPQKH010000001">
    <property type="protein sequence ID" value="KAJ5115903.1"/>
    <property type="molecule type" value="Genomic_DNA"/>
</dbReference>
<name>A0A9W9GBN4_9EURO</name>
<reference evidence="1" key="2">
    <citation type="journal article" date="2023" name="IMA Fungus">
        <title>Comparative genomic study of the Penicillium genus elucidates a diverse pangenome and 15 lateral gene transfer events.</title>
        <authorList>
            <person name="Petersen C."/>
            <person name="Sorensen T."/>
            <person name="Nielsen M.R."/>
            <person name="Sondergaard T.E."/>
            <person name="Sorensen J.L."/>
            <person name="Fitzpatrick D.A."/>
            <person name="Frisvad J.C."/>
            <person name="Nielsen K.L."/>
        </authorList>
    </citation>
    <scope>NUCLEOTIDE SEQUENCE</scope>
    <source>
        <strain evidence="1">IBT 30069</strain>
    </source>
</reference>
<accession>A0A9W9GBN4</accession>
<sequence>MADYEEVYELFDVDPDTTLIEVALDSRNPHYSKNLESKIPSRGCKDLQSNTNYEVSARAAMFEHTASHLQVNVADRPPVSDWDGISYDDHVVNFGVLNLSLSASDSFKENISNHGALDLEHYYEQLE</sequence>
<keyword evidence="2" id="KW-1185">Reference proteome</keyword>
<dbReference type="AlphaFoldDB" id="A0A9W9GBN4"/>